<keyword evidence="5 11" id="KW-0418">Kinase</keyword>
<comment type="caution">
    <text evidence="11">The sequence shown here is derived from an EMBL/GenBank/DDBJ whole genome shotgun (WGS) entry which is preliminary data.</text>
</comment>
<dbReference type="Gene3D" id="1.10.510.10">
    <property type="entry name" value="Transferase(Phosphotransferase) domain 1"/>
    <property type="match status" value="1"/>
</dbReference>
<sequence length="470" mass="53112">MTELLQTGEIVQARYRITGLLGQGGVGITYAAVDEKTGDAVALKALSFRRMNDWKVLELFEREAKVLAQLDHPAIPKYLDYFQIDSDRDRDFYIVQALVEGQSLAQAIANGWHGSEEDIQGIAEQVLEVLIYLHELKPPVIHRDIKPNNLILSRDRKIALVDFGAVQDTYRNTQVGGSTVVGTYGYMPPEQFRGKAVPATDLYALGATILFLLTGQSPAELPEVKLKICFRDSVTISNHFANWLDKMIEPALEDRFSTARQALRVLQTPEISAETRLSDRYIQSLLIPNDYSNQHRSNRYIAKPLGSRIDLKKTETMLHLEIPPAGFSSEGMSLLIFAIMWNGFLIFWTSMALRAGVFALFSIPFWIIGVGVAYAGLSTVFGKVCIIISDHTFSIDWDILGVKRHIQGKTQDLRQVELKSSYEVNNQPVMELRLNQGIFAHKFGAGLSRPEKEWLLQELNDFLETWRLRH</sequence>
<name>A0ABR7ZXV7_9CYAN</name>
<evidence type="ECO:0000256" key="2">
    <source>
        <dbReference type="ARBA" id="ARBA00022527"/>
    </source>
</evidence>
<dbReference type="PROSITE" id="PS00108">
    <property type="entry name" value="PROTEIN_KINASE_ST"/>
    <property type="match status" value="1"/>
</dbReference>
<comment type="catalytic activity">
    <reaction evidence="7">
        <text>L-threonyl-[protein] + ATP = O-phospho-L-threonyl-[protein] + ADP + H(+)</text>
        <dbReference type="Rhea" id="RHEA:46608"/>
        <dbReference type="Rhea" id="RHEA-COMP:11060"/>
        <dbReference type="Rhea" id="RHEA-COMP:11605"/>
        <dbReference type="ChEBI" id="CHEBI:15378"/>
        <dbReference type="ChEBI" id="CHEBI:30013"/>
        <dbReference type="ChEBI" id="CHEBI:30616"/>
        <dbReference type="ChEBI" id="CHEBI:61977"/>
        <dbReference type="ChEBI" id="CHEBI:456216"/>
        <dbReference type="EC" id="2.7.11.1"/>
    </reaction>
</comment>
<feature type="domain" description="Protein kinase" evidence="10">
    <location>
        <begin position="15"/>
        <end position="271"/>
    </location>
</feature>
<reference evidence="11 12" key="1">
    <citation type="journal article" date="2020" name="ISME J.">
        <title>Comparative genomics reveals insights into cyanobacterial evolution and habitat adaptation.</title>
        <authorList>
            <person name="Chen M.Y."/>
            <person name="Teng W.K."/>
            <person name="Zhao L."/>
            <person name="Hu C.X."/>
            <person name="Zhou Y.K."/>
            <person name="Han B.P."/>
            <person name="Song L.R."/>
            <person name="Shu W.S."/>
        </authorList>
    </citation>
    <scope>NUCLEOTIDE SEQUENCE [LARGE SCALE GENOMIC DNA]</scope>
    <source>
        <strain evidence="11 12">FACHB-723</strain>
    </source>
</reference>
<evidence type="ECO:0000256" key="9">
    <source>
        <dbReference type="SAM" id="Phobius"/>
    </source>
</evidence>
<keyword evidence="9" id="KW-0472">Membrane</keyword>
<comment type="catalytic activity">
    <reaction evidence="8">
        <text>L-seryl-[protein] + ATP = O-phospho-L-seryl-[protein] + ADP + H(+)</text>
        <dbReference type="Rhea" id="RHEA:17989"/>
        <dbReference type="Rhea" id="RHEA-COMP:9863"/>
        <dbReference type="Rhea" id="RHEA-COMP:11604"/>
        <dbReference type="ChEBI" id="CHEBI:15378"/>
        <dbReference type="ChEBI" id="CHEBI:29999"/>
        <dbReference type="ChEBI" id="CHEBI:30616"/>
        <dbReference type="ChEBI" id="CHEBI:83421"/>
        <dbReference type="ChEBI" id="CHEBI:456216"/>
        <dbReference type="EC" id="2.7.11.1"/>
    </reaction>
</comment>
<accession>A0ABR7ZXV7</accession>
<feature type="transmembrane region" description="Helical" evidence="9">
    <location>
        <begin position="355"/>
        <end position="377"/>
    </location>
</feature>
<dbReference type="PANTHER" id="PTHR24363">
    <property type="entry name" value="SERINE/THREONINE PROTEIN KINASE"/>
    <property type="match status" value="1"/>
</dbReference>
<keyword evidence="4" id="KW-0547">Nucleotide-binding</keyword>
<feature type="transmembrane region" description="Helical" evidence="9">
    <location>
        <begin position="331"/>
        <end position="348"/>
    </location>
</feature>
<gene>
    <name evidence="11" type="ORF">H6F41_11170</name>
</gene>
<dbReference type="GO" id="GO:0004674">
    <property type="term" value="F:protein serine/threonine kinase activity"/>
    <property type="evidence" value="ECO:0007669"/>
    <property type="project" value="UniProtKB-KW"/>
</dbReference>
<protein>
    <recommendedName>
        <fullName evidence="1">non-specific serine/threonine protein kinase</fullName>
        <ecNumber evidence="1">2.7.11.1</ecNumber>
    </recommendedName>
</protein>
<evidence type="ECO:0000256" key="4">
    <source>
        <dbReference type="ARBA" id="ARBA00022741"/>
    </source>
</evidence>
<dbReference type="InterPro" id="IPR011009">
    <property type="entry name" value="Kinase-like_dom_sf"/>
</dbReference>
<evidence type="ECO:0000313" key="11">
    <source>
        <dbReference type="EMBL" id="MBD2188702.1"/>
    </source>
</evidence>
<evidence type="ECO:0000259" key="10">
    <source>
        <dbReference type="PROSITE" id="PS50011"/>
    </source>
</evidence>
<dbReference type="EMBL" id="JACJQB010000020">
    <property type="protein sequence ID" value="MBD2188702.1"/>
    <property type="molecule type" value="Genomic_DNA"/>
</dbReference>
<keyword evidence="9" id="KW-0812">Transmembrane</keyword>
<dbReference type="PROSITE" id="PS50011">
    <property type="entry name" value="PROTEIN_KINASE_DOM"/>
    <property type="match status" value="1"/>
</dbReference>
<evidence type="ECO:0000256" key="3">
    <source>
        <dbReference type="ARBA" id="ARBA00022679"/>
    </source>
</evidence>
<keyword evidence="3" id="KW-0808">Transferase</keyword>
<evidence type="ECO:0000256" key="1">
    <source>
        <dbReference type="ARBA" id="ARBA00012513"/>
    </source>
</evidence>
<dbReference type="EC" id="2.7.11.1" evidence="1"/>
<evidence type="ECO:0000256" key="7">
    <source>
        <dbReference type="ARBA" id="ARBA00047899"/>
    </source>
</evidence>
<dbReference type="RefSeq" id="WP_190403551.1">
    <property type="nucleotide sequence ID" value="NZ_JACJQB010000020.1"/>
</dbReference>
<keyword evidence="9" id="KW-1133">Transmembrane helix</keyword>
<keyword evidence="12" id="KW-1185">Reference proteome</keyword>
<dbReference type="Gene3D" id="3.30.200.20">
    <property type="entry name" value="Phosphorylase Kinase, domain 1"/>
    <property type="match status" value="1"/>
</dbReference>
<dbReference type="CDD" id="cd14014">
    <property type="entry name" value="STKc_PknB_like"/>
    <property type="match status" value="1"/>
</dbReference>
<evidence type="ECO:0000256" key="5">
    <source>
        <dbReference type="ARBA" id="ARBA00022777"/>
    </source>
</evidence>
<proteinExistence type="predicted"/>
<keyword evidence="2 11" id="KW-0723">Serine/threonine-protein kinase</keyword>
<organism evidence="11 12">
    <name type="scientific">Pseudanabaena mucicola FACHB-723</name>
    <dbReference type="NCBI Taxonomy" id="2692860"/>
    <lineage>
        <taxon>Bacteria</taxon>
        <taxon>Bacillati</taxon>
        <taxon>Cyanobacteriota</taxon>
        <taxon>Cyanophyceae</taxon>
        <taxon>Pseudanabaenales</taxon>
        <taxon>Pseudanabaenaceae</taxon>
        <taxon>Pseudanabaena</taxon>
    </lineage>
</organism>
<dbReference type="Pfam" id="PF00069">
    <property type="entry name" value="Pkinase"/>
    <property type="match status" value="1"/>
</dbReference>
<evidence type="ECO:0000256" key="8">
    <source>
        <dbReference type="ARBA" id="ARBA00048679"/>
    </source>
</evidence>
<dbReference type="PANTHER" id="PTHR24363:SF0">
    <property type="entry name" value="SERINE_THREONINE KINASE LIKE DOMAIN CONTAINING 1"/>
    <property type="match status" value="1"/>
</dbReference>
<dbReference type="InterPro" id="IPR008271">
    <property type="entry name" value="Ser/Thr_kinase_AS"/>
</dbReference>
<dbReference type="Proteomes" id="UP000642094">
    <property type="component" value="Unassembled WGS sequence"/>
</dbReference>
<evidence type="ECO:0000313" key="12">
    <source>
        <dbReference type="Proteomes" id="UP000642094"/>
    </source>
</evidence>
<evidence type="ECO:0000256" key="6">
    <source>
        <dbReference type="ARBA" id="ARBA00022840"/>
    </source>
</evidence>
<dbReference type="SMART" id="SM00220">
    <property type="entry name" value="S_TKc"/>
    <property type="match status" value="1"/>
</dbReference>
<dbReference type="InterPro" id="IPR000719">
    <property type="entry name" value="Prot_kinase_dom"/>
</dbReference>
<dbReference type="SUPFAM" id="SSF56112">
    <property type="entry name" value="Protein kinase-like (PK-like)"/>
    <property type="match status" value="1"/>
</dbReference>
<keyword evidence="6" id="KW-0067">ATP-binding</keyword>